<name>A0A1R1JK42_ALCXX</name>
<feature type="compositionally biased region" description="Low complexity" evidence="1">
    <location>
        <begin position="245"/>
        <end position="255"/>
    </location>
</feature>
<sequence length="255" mass="26953">MKKTLSLAIAALCLTATAQAHQVWIEQPGGKSAIARFGEFAENLREASPGYLDGFGKMTASLISAKGESPLTVTKTADGFTLSGKASGNESLVLESPMDTLRKFKRGDETVNAWFHMDARYVANPSAAVAPKLTMDIVPTGQAGEFQVVLKGQPLPKAKLVAMVDSGWEKVAYTDAQGKARFDLPWKAQYVLRTMHIDKTPGERQGANGPEPYDALGYVATLTFVKPDGVAPLPAGPVTPPNKLPAAAPASAAAK</sequence>
<feature type="region of interest" description="Disordered" evidence="1">
    <location>
        <begin position="230"/>
        <end position="255"/>
    </location>
</feature>
<gene>
    <name evidence="3" type="ORF">BIZ92_18480</name>
</gene>
<reference evidence="3 4" key="1">
    <citation type="submission" date="2016-09" db="EMBL/GenBank/DDBJ databases">
        <title>Phylogenomics of Achromobacter.</title>
        <authorList>
            <person name="Jeukens J."/>
            <person name="Freschi L."/>
            <person name="Vincent A.T."/>
            <person name="Emond-Rheault J.-G."/>
            <person name="Kukavica-Ibrulj I."/>
            <person name="Charette S.J."/>
            <person name="Levesque R.C."/>
        </authorList>
    </citation>
    <scope>NUCLEOTIDE SEQUENCE [LARGE SCALE GENOMIC DNA]</scope>
    <source>
        <strain evidence="3 4">AUS488</strain>
    </source>
</reference>
<dbReference type="Proteomes" id="UP000187251">
    <property type="component" value="Unassembled WGS sequence"/>
</dbReference>
<accession>A0A1R1JK42</accession>
<feature type="chain" id="PRO_5012616178" evidence="2">
    <location>
        <begin position="21"/>
        <end position="255"/>
    </location>
</feature>
<dbReference type="AlphaFoldDB" id="A0A1R1JK42"/>
<evidence type="ECO:0000256" key="1">
    <source>
        <dbReference type="SAM" id="MobiDB-lite"/>
    </source>
</evidence>
<comment type="caution">
    <text evidence="3">The sequence shown here is derived from an EMBL/GenBank/DDBJ whole genome shotgun (WGS) entry which is preliminary data.</text>
</comment>
<dbReference type="OrthoDB" id="8911471at2"/>
<dbReference type="EMBL" id="MJMN01000065">
    <property type="protein sequence ID" value="OMG75552.1"/>
    <property type="molecule type" value="Genomic_DNA"/>
</dbReference>
<feature type="signal peptide" evidence="2">
    <location>
        <begin position="1"/>
        <end position="20"/>
    </location>
</feature>
<protein>
    <submittedName>
        <fullName evidence="3">Cobalt ABC transporter substrate-binding protein</fullName>
    </submittedName>
</protein>
<proteinExistence type="predicted"/>
<evidence type="ECO:0000313" key="4">
    <source>
        <dbReference type="Proteomes" id="UP000187251"/>
    </source>
</evidence>
<evidence type="ECO:0000256" key="2">
    <source>
        <dbReference type="SAM" id="SignalP"/>
    </source>
</evidence>
<organism evidence="3 4">
    <name type="scientific">Alcaligenes xylosoxydans xylosoxydans</name>
    <name type="common">Achromobacter xylosoxidans</name>
    <dbReference type="NCBI Taxonomy" id="85698"/>
    <lineage>
        <taxon>Bacteria</taxon>
        <taxon>Pseudomonadati</taxon>
        <taxon>Pseudomonadota</taxon>
        <taxon>Betaproteobacteria</taxon>
        <taxon>Burkholderiales</taxon>
        <taxon>Alcaligenaceae</taxon>
        <taxon>Achromobacter</taxon>
    </lineage>
</organism>
<feature type="compositionally biased region" description="Pro residues" evidence="1">
    <location>
        <begin position="234"/>
        <end position="243"/>
    </location>
</feature>
<keyword evidence="2" id="KW-0732">Signal</keyword>
<dbReference type="RefSeq" id="WP_076416374.1">
    <property type="nucleotide sequence ID" value="NZ_AP028040.1"/>
</dbReference>
<evidence type="ECO:0000313" key="3">
    <source>
        <dbReference type="EMBL" id="OMG75552.1"/>
    </source>
</evidence>